<dbReference type="GO" id="GO:0008671">
    <property type="term" value="F:2-dehydro-3-deoxygalactonokinase activity"/>
    <property type="evidence" value="ECO:0007669"/>
    <property type="project" value="UniProtKB-EC"/>
</dbReference>
<reference evidence="2" key="2">
    <citation type="submission" date="2014-09" db="EMBL/GenBank/DDBJ databases">
        <authorList>
            <consortium name="NBRP consortium"/>
            <person name="Sawabe T."/>
            <person name="Meirelles P."/>
            <person name="Nakanishi M."/>
            <person name="Sayaka M."/>
            <person name="Hattori M."/>
            <person name="Ohkuma M."/>
        </authorList>
    </citation>
    <scope>NUCLEOTIDE SEQUENCE [LARGE SCALE GENOMIC DNA]</scope>
    <source>
        <strain evidence="2">JCM 19239</strain>
    </source>
</reference>
<reference evidence="2" key="1">
    <citation type="submission" date="2014-09" db="EMBL/GenBank/DDBJ databases">
        <title>Vibrio variabilis JCM 19239. (C206) whole genome shotgun sequence.</title>
        <authorList>
            <person name="Sawabe T."/>
            <person name="Meirelles P."/>
            <person name="Nakanishi M."/>
            <person name="Sayaka M."/>
            <person name="Hattori M."/>
            <person name="Ohkuma M."/>
        </authorList>
    </citation>
    <scope>NUCLEOTIDE SEQUENCE [LARGE SCALE GENOMIC DNA]</scope>
    <source>
        <strain evidence="2">JCM 19239</strain>
    </source>
</reference>
<evidence type="ECO:0000313" key="2">
    <source>
        <dbReference type="Proteomes" id="UP000029223"/>
    </source>
</evidence>
<dbReference type="EC" id="2.7.1.58" evidence="1"/>
<gene>
    <name evidence="1" type="ORF">JCM19239_4765</name>
</gene>
<comment type="caution">
    <text evidence="1">The sequence shown here is derived from an EMBL/GenBank/DDBJ whole genome shotgun (WGS) entry which is preliminary data.</text>
</comment>
<dbReference type="Proteomes" id="UP000029223">
    <property type="component" value="Unassembled WGS sequence"/>
</dbReference>
<organism evidence="1 2">
    <name type="scientific">Vibrio variabilis</name>
    <dbReference type="NCBI Taxonomy" id="990271"/>
    <lineage>
        <taxon>Bacteria</taxon>
        <taxon>Pseudomonadati</taxon>
        <taxon>Pseudomonadota</taxon>
        <taxon>Gammaproteobacteria</taxon>
        <taxon>Vibrionales</taxon>
        <taxon>Vibrionaceae</taxon>
        <taxon>Vibrio</taxon>
    </lineage>
</organism>
<dbReference type="Pfam" id="PF05035">
    <property type="entry name" value="DGOK"/>
    <property type="match status" value="1"/>
</dbReference>
<sequence length="116" mass="12948">MRGEEVQLIGAASLLGESTFHAVMPGTHSKYALMEDSCLKAFSTFMTGEMYSVLSQHTILGRGLSTDTASKSAKAFLKGVEESSPEQLTRQLFLVRTHRLFENLKQERGIRLFISY</sequence>
<name>A0ABQ0JRT1_9VIBR</name>
<dbReference type="InterPro" id="IPR007729">
    <property type="entry name" value="DGOK"/>
</dbReference>
<dbReference type="Gene3D" id="3.30.420.310">
    <property type="entry name" value="2-keto-3-deoxy-galactonokinase, C-terminal domain"/>
    <property type="match status" value="1"/>
</dbReference>
<keyword evidence="1" id="KW-0808">Transferase</keyword>
<dbReference type="InterPro" id="IPR042257">
    <property type="entry name" value="DGOK_C"/>
</dbReference>
<protein>
    <submittedName>
        <fullName evidence="1">2-dehydro-3-deoxygalactonokinase</fullName>
        <ecNumber evidence="1">2.7.1.58</ecNumber>
    </submittedName>
</protein>
<dbReference type="EMBL" id="BBMS01000178">
    <property type="protein sequence ID" value="GAL31482.1"/>
    <property type="molecule type" value="Genomic_DNA"/>
</dbReference>
<accession>A0ABQ0JRT1</accession>
<keyword evidence="2" id="KW-1185">Reference proteome</keyword>
<proteinExistence type="predicted"/>
<evidence type="ECO:0000313" key="1">
    <source>
        <dbReference type="EMBL" id="GAL31482.1"/>
    </source>
</evidence>